<feature type="compositionally biased region" description="Basic and acidic residues" evidence="3">
    <location>
        <begin position="1533"/>
        <end position="1545"/>
    </location>
</feature>
<reference evidence="4 5" key="1">
    <citation type="submission" date="2019-06" db="EMBL/GenBank/DDBJ databases">
        <title>Draft genomes of female and male turbot (Scophthalmus maximus).</title>
        <authorList>
            <person name="Xu H."/>
            <person name="Xu X.-W."/>
            <person name="Shao C."/>
            <person name="Chen S."/>
        </authorList>
    </citation>
    <scope>NUCLEOTIDE SEQUENCE [LARGE SCALE GENOMIC DNA]</scope>
    <source>
        <strain evidence="4">Ysfricsl-2016a</strain>
        <tissue evidence="4">Blood</tissue>
    </source>
</reference>
<feature type="region of interest" description="Disordered" evidence="3">
    <location>
        <begin position="520"/>
        <end position="672"/>
    </location>
</feature>
<gene>
    <name evidence="4" type="ORF">F2P81_021316</name>
</gene>
<feature type="region of interest" description="Disordered" evidence="3">
    <location>
        <begin position="688"/>
        <end position="873"/>
    </location>
</feature>
<name>A0A6A4S228_SCOMX</name>
<feature type="compositionally biased region" description="Basic and acidic residues" evidence="3">
    <location>
        <begin position="1356"/>
        <end position="1371"/>
    </location>
</feature>
<feature type="compositionally biased region" description="Basic and acidic residues" evidence="3">
    <location>
        <begin position="926"/>
        <end position="944"/>
    </location>
</feature>
<feature type="compositionally biased region" description="Acidic residues" evidence="3">
    <location>
        <begin position="1036"/>
        <end position="1053"/>
    </location>
</feature>
<feature type="repeat" description="RCC1" evidence="2">
    <location>
        <begin position="55"/>
        <end position="107"/>
    </location>
</feature>
<dbReference type="GO" id="GO:0042073">
    <property type="term" value="P:intraciliary transport"/>
    <property type="evidence" value="ECO:0007669"/>
    <property type="project" value="TreeGrafter"/>
</dbReference>
<feature type="compositionally biased region" description="Basic and acidic residues" evidence="3">
    <location>
        <begin position="751"/>
        <end position="810"/>
    </location>
</feature>
<feature type="compositionally biased region" description="Acidic residues" evidence="3">
    <location>
        <begin position="1169"/>
        <end position="1180"/>
    </location>
</feature>
<feature type="compositionally biased region" description="Basic and acidic residues" evidence="3">
    <location>
        <begin position="843"/>
        <end position="873"/>
    </location>
</feature>
<dbReference type="PANTHER" id="PTHR45622:SF75">
    <property type="entry name" value="X-LINKED RETINITIS PIGMENTOSA GTPASE REGULATOR"/>
    <property type="match status" value="1"/>
</dbReference>
<sequence>MTGQTEVDIPETGAIFTFGRSSFADNMPSKFWLKNDHPVHISCGGEHTAVITVDGGLYTFGESANGRLGLQVEQLADHRVPQRVRGILGRVIQVSCGGEHTAVLTEENVYTFGRGQYGQLGQGTFLFEVDLPKPLEHFPNCSIRHIACGENHTALITHTGLLYTFGDGRHGKLGLAEENFTNQFSPTLCTRFLKYNVQSVSCGHNHMLVLAAPRPPESQGVVPEKDITISDDFLESSYTETLLLDTLTDPTTLLPLSAFAARARHREKESSVELFGEMFQNLPRLTSGFLNSSWKKSRNVLTPKTLPQDITTPSSSPRPLSDITLSPPFSLGSLSKPSRSPAQSSKPSSPHSQSSNQNKSSRSTSSKSKSKEFHSSLLSPKSMTKRNSDILVSTKIASAKKALNNKMSYPPKEQYTTTHLRERERLVSSQTEEETVQRQVIIEDVEEGGFHSDFLPNTETKKARTLRRTTKEAEAFAEQLQPKGKKYLNSPKAFPTEFLKGSTSLKKEVSAVKTTDKKHKVTSKGKENITKRFSKIKNPEDRQSQKELSLFESPKPNMSKQSELSPKIPQSIQKTPAKARQRVAEVKEGAKRSSNLQEFHINQEDVKDRTLNKDLIGTPKSSASSSSVIKVTKGNGTTSVSVQSGSSTPTEKAAEEDIKPIQIKQRDVKSTPAKDWYKVTSAPGIFQSKSQCASVKKETTTVTSAAPAEPEDSLSLVSTPVKLKGKQRQIEDQRKHAENTPVKTRGNSVKNTDRKITVKPADEQKLPGDGDRVKDKKKAKESELKAKTKPARKGEEIKVQGEADAKDNTRSNKTVSPQQDTPTAVASNPMSSKSPEVSVSEAKSLHGSEAADRHLLVSQRENEETLSLTEDKPRWAQILSNTASLLPAVGIAAESINQEEEITTTEDGVSVQSETGNTVQEGENDDTTRDLSEQEAVKSDKTKQMEGAGVSQTEGENRGEDMDTSQQEHEEEEDEDKNTSKVSNEEDENNEGEEGDTENEEKKEDGEGESGSSVEDEEEEEGVGGGSSSDNSESISGEDEEELDESLEEESEENLSSSSEGEDEGNETKNDTTEPEEEEEGKEEESEEKISSSSEGEDDGSEKNDTTEPEEEEEGKEEESEEKISSSSEGEDDGSEKNDTTEPEEEEEGKEEESSEVTGERGSDSETAKEEEEEGSEVEESSDKVSQEEEDESEVIEDEEEENSEESGSESGSKSEQSEEDEEDTEGSDTAESSEEEEEEDNEGDENEEDGETEDQKVDQDSTESEDEEKDSEDEETDESEGEEVDDEKQGEVSVDNEEEEEQNEQSDEEREEEKLKDEGESEKEGEEEEKEEVTVDEEEEGEEEVTEGEEEGEEEKIKKKDVEANKKAMVDTEEEGEEGGEEEEDEVDEEEENETKSKPRAETRLKHDRQEQQTDLKKDQDSEEKGGEEEDESEEDASEGGEEAGEEEAEEEESEEKAKDAKVKHGKKLAQGDHESEEEEEEEGEEEEEEEEGDEEEEEEEGDEEEEEELEKGRSTTTRKEDTQKLPSKAAPQDRKERPQRETPKPAPRTKQRAAAAGDEEPGESQQFWNNVLPQYLDLQ</sequence>
<feature type="compositionally biased region" description="Polar residues" evidence="3">
    <location>
        <begin position="811"/>
        <end position="837"/>
    </location>
</feature>
<evidence type="ECO:0008006" key="6">
    <source>
        <dbReference type="Google" id="ProtNLM"/>
    </source>
</evidence>
<feature type="repeat" description="RCC1" evidence="2">
    <location>
        <begin position="160"/>
        <end position="213"/>
    </location>
</feature>
<feature type="compositionally biased region" description="Polar residues" evidence="3">
    <location>
        <begin position="556"/>
        <end position="574"/>
    </location>
</feature>
<proteinExistence type="predicted"/>
<feature type="compositionally biased region" description="Polar residues" evidence="3">
    <location>
        <begin position="1565"/>
        <end position="1574"/>
    </location>
</feature>
<evidence type="ECO:0000313" key="4">
    <source>
        <dbReference type="EMBL" id="KAF0026579.1"/>
    </source>
</evidence>
<dbReference type="GO" id="GO:0061630">
    <property type="term" value="F:ubiquitin protein ligase activity"/>
    <property type="evidence" value="ECO:0007669"/>
    <property type="project" value="TreeGrafter"/>
</dbReference>
<organism evidence="4 5">
    <name type="scientific">Scophthalmus maximus</name>
    <name type="common">Turbot</name>
    <name type="synonym">Psetta maxima</name>
    <dbReference type="NCBI Taxonomy" id="52904"/>
    <lineage>
        <taxon>Eukaryota</taxon>
        <taxon>Metazoa</taxon>
        <taxon>Chordata</taxon>
        <taxon>Craniata</taxon>
        <taxon>Vertebrata</taxon>
        <taxon>Euteleostomi</taxon>
        <taxon>Actinopterygii</taxon>
        <taxon>Neopterygii</taxon>
        <taxon>Teleostei</taxon>
        <taxon>Neoteleostei</taxon>
        <taxon>Acanthomorphata</taxon>
        <taxon>Carangaria</taxon>
        <taxon>Pleuronectiformes</taxon>
        <taxon>Pleuronectoidei</taxon>
        <taxon>Scophthalmidae</taxon>
        <taxon>Scophthalmus</taxon>
    </lineage>
</organism>
<evidence type="ECO:0000313" key="5">
    <source>
        <dbReference type="Proteomes" id="UP000438429"/>
    </source>
</evidence>
<feature type="compositionally biased region" description="Basic and acidic residues" evidence="3">
    <location>
        <begin position="601"/>
        <end position="612"/>
    </location>
</feature>
<dbReference type="GO" id="GO:0006511">
    <property type="term" value="P:ubiquitin-dependent protein catabolic process"/>
    <property type="evidence" value="ECO:0007669"/>
    <property type="project" value="TreeGrafter"/>
</dbReference>
<protein>
    <recommendedName>
        <fullName evidence="6">X-linked retinitis pigmentosa GTPase regulator</fullName>
    </recommendedName>
</protein>
<dbReference type="EMBL" id="VEVO01000019">
    <property type="protein sequence ID" value="KAF0026579.1"/>
    <property type="molecule type" value="Genomic_DNA"/>
</dbReference>
<feature type="compositionally biased region" description="Acidic residues" evidence="3">
    <location>
        <begin position="1188"/>
        <end position="1208"/>
    </location>
</feature>
<dbReference type="Pfam" id="PF00415">
    <property type="entry name" value="RCC1"/>
    <property type="match status" value="3"/>
</dbReference>
<dbReference type="PROSITE" id="PS00626">
    <property type="entry name" value="RCC1_2"/>
    <property type="match status" value="3"/>
</dbReference>
<dbReference type="SUPFAM" id="SSF50985">
    <property type="entry name" value="RCC1/BLIP-II"/>
    <property type="match status" value="1"/>
</dbReference>
<feature type="compositionally biased region" description="Basic and acidic residues" evidence="3">
    <location>
        <begin position="728"/>
        <end position="738"/>
    </location>
</feature>
<keyword evidence="1" id="KW-0677">Repeat</keyword>
<dbReference type="GO" id="GO:0007601">
    <property type="term" value="P:visual perception"/>
    <property type="evidence" value="ECO:0007669"/>
    <property type="project" value="TreeGrafter"/>
</dbReference>
<dbReference type="Proteomes" id="UP000438429">
    <property type="component" value="Unassembled WGS sequence"/>
</dbReference>
<dbReference type="InterPro" id="IPR000408">
    <property type="entry name" value="Reg_chr_condens"/>
</dbReference>
<feature type="compositionally biased region" description="Acidic residues" evidence="3">
    <location>
        <begin position="1320"/>
        <end position="1355"/>
    </location>
</feature>
<evidence type="ECO:0000256" key="3">
    <source>
        <dbReference type="SAM" id="MobiDB-lite"/>
    </source>
</evidence>
<feature type="repeat" description="RCC1" evidence="2">
    <location>
        <begin position="13"/>
        <end position="54"/>
    </location>
</feature>
<feature type="compositionally biased region" description="Acidic residues" evidence="3">
    <location>
        <begin position="1261"/>
        <end position="1312"/>
    </location>
</feature>
<feature type="compositionally biased region" description="Acidic residues" evidence="3">
    <location>
        <begin position="1427"/>
        <end position="1456"/>
    </location>
</feature>
<feature type="compositionally biased region" description="Basic and acidic residues" evidence="3">
    <location>
        <begin position="652"/>
        <end position="669"/>
    </location>
</feature>
<dbReference type="GO" id="GO:0016567">
    <property type="term" value="P:protein ubiquitination"/>
    <property type="evidence" value="ECO:0007669"/>
    <property type="project" value="TreeGrafter"/>
</dbReference>
<feature type="compositionally biased region" description="Acidic residues" evidence="3">
    <location>
        <begin position="1218"/>
        <end position="1253"/>
    </location>
</feature>
<feature type="compositionally biased region" description="Basic and acidic residues" evidence="3">
    <location>
        <begin position="1512"/>
        <end position="1525"/>
    </location>
</feature>
<feature type="compositionally biased region" description="Acidic residues" evidence="3">
    <location>
        <begin position="1073"/>
        <end position="1087"/>
    </location>
</feature>
<feature type="compositionally biased region" description="Low complexity" evidence="3">
    <location>
        <begin position="333"/>
        <end position="367"/>
    </location>
</feature>
<evidence type="ECO:0000256" key="1">
    <source>
        <dbReference type="ARBA" id="ARBA00022737"/>
    </source>
</evidence>
<feature type="compositionally biased region" description="Polar residues" evidence="3">
    <location>
        <begin position="308"/>
        <end position="318"/>
    </location>
</feature>
<feature type="compositionally biased region" description="Acidic residues" evidence="3">
    <location>
        <begin position="1476"/>
        <end position="1511"/>
    </location>
</feature>
<feature type="compositionally biased region" description="Basic and acidic residues" evidence="3">
    <location>
        <begin position="1395"/>
        <end position="1426"/>
    </location>
</feature>
<feature type="compositionally biased region" description="Acidic residues" evidence="3">
    <location>
        <begin position="1107"/>
        <end position="1121"/>
    </location>
</feature>
<feature type="repeat" description="RCC1" evidence="2">
    <location>
        <begin position="107"/>
        <end position="159"/>
    </location>
</feature>
<evidence type="ECO:0000256" key="2">
    <source>
        <dbReference type="PROSITE-ProRule" id="PRU00235"/>
    </source>
</evidence>
<feature type="region of interest" description="Disordered" evidence="3">
    <location>
        <begin position="897"/>
        <end position="1581"/>
    </location>
</feature>
<feature type="compositionally biased region" description="Basic and acidic residues" evidence="3">
    <location>
        <begin position="582"/>
        <end position="591"/>
    </location>
</feature>
<feature type="compositionally biased region" description="Polar residues" evidence="3">
    <location>
        <begin position="741"/>
        <end position="750"/>
    </location>
</feature>
<dbReference type="PANTHER" id="PTHR45622">
    <property type="entry name" value="UBIQUITIN-PROTEIN LIGASE E3A-RELATED"/>
    <property type="match status" value="1"/>
</dbReference>
<dbReference type="InterPro" id="IPR009091">
    <property type="entry name" value="RCC1/BLIP-II"/>
</dbReference>
<dbReference type="Gene3D" id="2.130.10.30">
    <property type="entry name" value="Regulator of chromosome condensation 1/beta-lactamase-inhibitor protein II"/>
    <property type="match status" value="1"/>
</dbReference>
<feature type="compositionally biased region" description="Basic and acidic residues" evidence="3">
    <location>
        <begin position="1158"/>
        <end position="1168"/>
    </location>
</feature>
<dbReference type="InterPro" id="IPR051709">
    <property type="entry name" value="Ub-ligase/GTPase-reg"/>
</dbReference>
<dbReference type="GO" id="GO:0005794">
    <property type="term" value="C:Golgi apparatus"/>
    <property type="evidence" value="ECO:0007669"/>
    <property type="project" value="TreeGrafter"/>
</dbReference>
<feature type="compositionally biased region" description="Polar residues" evidence="3">
    <location>
        <begin position="905"/>
        <end position="921"/>
    </location>
</feature>
<feature type="region of interest" description="Disordered" evidence="3">
    <location>
        <begin position="304"/>
        <end position="386"/>
    </location>
</feature>
<dbReference type="PROSITE" id="PS50012">
    <property type="entry name" value="RCC1_3"/>
    <property type="match status" value="4"/>
</dbReference>
<feature type="compositionally biased region" description="Acidic residues" evidence="3">
    <location>
        <begin position="985"/>
        <end position="999"/>
    </location>
</feature>
<dbReference type="PRINTS" id="PR00633">
    <property type="entry name" value="RCCNDNSATION"/>
</dbReference>
<comment type="caution">
    <text evidence="4">The sequence shown here is derived from an EMBL/GenBank/DDBJ whole genome shotgun (WGS) entry which is preliminary data.</text>
</comment>
<feature type="compositionally biased region" description="Acidic residues" evidence="3">
    <location>
        <begin position="1141"/>
        <end position="1155"/>
    </location>
</feature>
<feature type="compositionally biased region" description="Low complexity" evidence="3">
    <location>
        <begin position="636"/>
        <end position="650"/>
    </location>
</feature>
<feature type="compositionally biased region" description="Acidic residues" evidence="3">
    <location>
        <begin position="1372"/>
        <end position="1394"/>
    </location>
</feature>
<dbReference type="GO" id="GO:0001750">
    <property type="term" value="C:photoreceptor outer segment"/>
    <property type="evidence" value="ECO:0007669"/>
    <property type="project" value="TreeGrafter"/>
</dbReference>
<accession>A0A6A4S228</accession>